<dbReference type="AlphaFoldDB" id="A0A8T8HX46"/>
<dbReference type="EMBL" id="CP072788">
    <property type="protein sequence ID" value="QTR02987.1"/>
    <property type="molecule type" value="Genomic_DNA"/>
</dbReference>
<reference evidence="1" key="1">
    <citation type="submission" date="2021-04" db="EMBL/GenBank/DDBJ databases">
        <title>Saccharothrix algeriensis WGS.</title>
        <authorList>
            <person name="Stuskova K."/>
            <person name="Hakalova E."/>
            <person name="Tebbal A.B."/>
            <person name="Eichmeier A."/>
        </authorList>
    </citation>
    <scope>NUCLEOTIDE SEQUENCE</scope>
    <source>
        <strain evidence="1">NRRL B-24137</strain>
    </source>
</reference>
<evidence type="ECO:0000313" key="2">
    <source>
        <dbReference type="Proteomes" id="UP000671828"/>
    </source>
</evidence>
<accession>A0A8T8HX46</accession>
<proteinExistence type="predicted"/>
<protein>
    <submittedName>
        <fullName evidence="1">Uncharacterized protein</fullName>
    </submittedName>
</protein>
<organism evidence="1 2">
    <name type="scientific">Saccharothrix algeriensis</name>
    <dbReference type="NCBI Taxonomy" id="173560"/>
    <lineage>
        <taxon>Bacteria</taxon>
        <taxon>Bacillati</taxon>
        <taxon>Actinomycetota</taxon>
        <taxon>Actinomycetes</taxon>
        <taxon>Pseudonocardiales</taxon>
        <taxon>Pseudonocardiaceae</taxon>
        <taxon>Saccharothrix</taxon>
    </lineage>
</organism>
<feature type="non-terminal residue" evidence="1">
    <location>
        <position position="182"/>
    </location>
</feature>
<sequence>MSAEDIHLQRLRRLRSWVDRSPDPHVWAVVSAPVHPSIADNNAAAVSWRGVRLDPDLAGVPPSPLRIARVEITHPGGDTPWAVQVESILGTGLAWHPELPLVAGLAVRDRRAYPWVADYRAGTVRRHPHMRSALSLTALGEHRLPPIAWCGADLLAVLLPAGAAEQPAGTAPPTRPPIVHEA</sequence>
<evidence type="ECO:0000313" key="1">
    <source>
        <dbReference type="EMBL" id="QTR02987.1"/>
    </source>
</evidence>
<dbReference type="Proteomes" id="UP000671828">
    <property type="component" value="Chromosome"/>
</dbReference>
<gene>
    <name evidence="1" type="ORF">J7S33_29000</name>
</gene>
<name>A0A8T8HX46_9PSEU</name>